<protein>
    <recommendedName>
        <fullName evidence="3">Endonuclease/exonuclease/phosphatase domain-containing protein</fullName>
    </recommendedName>
</protein>
<organism evidence="1 2">
    <name type="scientific">Turnera subulata</name>
    <dbReference type="NCBI Taxonomy" id="218843"/>
    <lineage>
        <taxon>Eukaryota</taxon>
        <taxon>Viridiplantae</taxon>
        <taxon>Streptophyta</taxon>
        <taxon>Embryophyta</taxon>
        <taxon>Tracheophyta</taxon>
        <taxon>Spermatophyta</taxon>
        <taxon>Magnoliopsida</taxon>
        <taxon>eudicotyledons</taxon>
        <taxon>Gunneridae</taxon>
        <taxon>Pentapetalae</taxon>
        <taxon>rosids</taxon>
        <taxon>fabids</taxon>
        <taxon>Malpighiales</taxon>
        <taxon>Passifloraceae</taxon>
        <taxon>Turnera</taxon>
    </lineage>
</organism>
<dbReference type="Gene3D" id="3.60.10.10">
    <property type="entry name" value="Endonuclease/exonuclease/phosphatase"/>
    <property type="match status" value="1"/>
</dbReference>
<comment type="caution">
    <text evidence="1">The sequence shown here is derived from an EMBL/GenBank/DDBJ whole genome shotgun (WGS) entry which is preliminary data.</text>
</comment>
<evidence type="ECO:0008006" key="3">
    <source>
        <dbReference type="Google" id="ProtNLM"/>
    </source>
</evidence>
<gene>
    <name evidence="1" type="ORF">Tsubulata_029926</name>
</gene>
<dbReference type="OrthoDB" id="852204at2759"/>
<reference evidence="1" key="2">
    <citation type="journal article" date="2023" name="Plants (Basel)">
        <title>Annotation of the Turnera subulata (Passifloraceae) Draft Genome Reveals the S-Locus Evolved after the Divergence of Turneroideae from Passifloroideae in a Stepwise Manner.</title>
        <authorList>
            <person name="Henning P.M."/>
            <person name="Roalson E.H."/>
            <person name="Mir W."/>
            <person name="McCubbin A.G."/>
            <person name="Shore J.S."/>
        </authorList>
    </citation>
    <scope>NUCLEOTIDE SEQUENCE</scope>
    <source>
        <strain evidence="1">F60SS</strain>
    </source>
</reference>
<feature type="non-terminal residue" evidence="1">
    <location>
        <position position="1"/>
    </location>
</feature>
<dbReference type="PANTHER" id="PTHR33710">
    <property type="entry name" value="BNAC02G09200D PROTEIN"/>
    <property type="match status" value="1"/>
</dbReference>
<evidence type="ECO:0000313" key="1">
    <source>
        <dbReference type="EMBL" id="KAJ4833375.1"/>
    </source>
</evidence>
<sequence>MSFSRYHIDVEVKDLGEGAWRLTGFYGDPMESDRGRSWDLLRMLKNRSALPWMVFGDYNEILVAKEKHGRLPKPDRLMRAFRDAVEFCELRDLGYSGNSFTWDNGRDGVHNAQLRLDRAMGSCQWQNLFPRWGVTHLGYDGSDHRPIKLSLVADTAVSVERLIGCYVGFVSLGGGLAGGRPLLLVVRFGSVASRGGRALSGCESWLLMVDAVEETLCKLSRWSSNTHGNIPKEIKAVRLELERLSSMWPSLDICQCKRLLERKLDDLLEREELLWRQQAIWLESGDRNTTYFHRKANQRRKKNMLVELEDDDGVTVIEKGALLTLVFQYFSDIFSSSLASPISTDLSILASKVSGAMVDDLSAPFTAEEVQRALFQMKPSKAPSPDGMPPRFFQKF</sequence>
<dbReference type="InterPro" id="IPR036691">
    <property type="entry name" value="Endo/exonu/phosph_ase_sf"/>
</dbReference>
<dbReference type="SUPFAM" id="SSF56219">
    <property type="entry name" value="DNase I-like"/>
    <property type="match status" value="1"/>
</dbReference>
<reference evidence="1" key="1">
    <citation type="submission" date="2022-02" db="EMBL/GenBank/DDBJ databases">
        <authorList>
            <person name="Henning P.M."/>
            <person name="McCubbin A.G."/>
            <person name="Shore J.S."/>
        </authorList>
    </citation>
    <scope>NUCLEOTIDE SEQUENCE</scope>
    <source>
        <strain evidence="1">F60SS</strain>
        <tissue evidence="1">Leaves</tissue>
    </source>
</reference>
<accession>A0A9Q0FMM6</accession>
<dbReference type="PANTHER" id="PTHR33710:SF71">
    <property type="entry name" value="ENDONUCLEASE_EXONUCLEASE_PHOSPHATASE DOMAIN-CONTAINING PROTEIN"/>
    <property type="match status" value="1"/>
</dbReference>
<dbReference type="Proteomes" id="UP001141552">
    <property type="component" value="Unassembled WGS sequence"/>
</dbReference>
<proteinExistence type="predicted"/>
<dbReference type="EMBL" id="JAKUCV010004965">
    <property type="protein sequence ID" value="KAJ4833375.1"/>
    <property type="molecule type" value="Genomic_DNA"/>
</dbReference>
<keyword evidence="2" id="KW-1185">Reference proteome</keyword>
<dbReference type="AlphaFoldDB" id="A0A9Q0FMM6"/>
<evidence type="ECO:0000313" key="2">
    <source>
        <dbReference type="Proteomes" id="UP001141552"/>
    </source>
</evidence>
<name>A0A9Q0FMM6_9ROSI</name>